<reference evidence="3" key="2">
    <citation type="submission" date="2019-01" db="EMBL/GenBank/DDBJ databases">
        <authorList>
            <consortium name="NCBI Pathogen Detection Project"/>
        </authorList>
    </citation>
    <scope>NUCLEOTIDE SEQUENCE</scope>
    <source>
        <strain evidence="3">BCW_3452</strain>
    </source>
</reference>
<keyword evidence="2" id="KW-0732">Signal</keyword>
<feature type="transmembrane region" description="Helical" evidence="1">
    <location>
        <begin position="149"/>
        <end position="167"/>
    </location>
</feature>
<evidence type="ECO:0000256" key="2">
    <source>
        <dbReference type="SAM" id="SignalP"/>
    </source>
</evidence>
<evidence type="ECO:0000313" key="3">
    <source>
        <dbReference type="EMBL" id="HAS8538441.1"/>
    </source>
</evidence>
<feature type="transmembrane region" description="Helical" evidence="1">
    <location>
        <begin position="924"/>
        <end position="949"/>
    </location>
</feature>
<organism evidence="3">
    <name type="scientific">Vibrio vulnificus</name>
    <dbReference type="NCBI Taxonomy" id="672"/>
    <lineage>
        <taxon>Bacteria</taxon>
        <taxon>Pseudomonadati</taxon>
        <taxon>Pseudomonadota</taxon>
        <taxon>Gammaproteobacteria</taxon>
        <taxon>Vibrionales</taxon>
        <taxon>Vibrionaceae</taxon>
        <taxon>Vibrio</taxon>
    </lineage>
</organism>
<dbReference type="AlphaFoldDB" id="A0A8H9MY85"/>
<feature type="transmembrane region" description="Helical" evidence="1">
    <location>
        <begin position="843"/>
        <end position="868"/>
    </location>
</feature>
<gene>
    <name evidence="3" type="ORF">I7730_01345</name>
</gene>
<keyword evidence="1" id="KW-0812">Transmembrane</keyword>
<protein>
    <submittedName>
        <fullName evidence="3">Uncharacterized protein</fullName>
    </submittedName>
</protein>
<feature type="transmembrane region" description="Helical" evidence="1">
    <location>
        <begin position="969"/>
        <end position="994"/>
    </location>
</feature>
<keyword evidence="1" id="KW-0472">Membrane</keyword>
<proteinExistence type="predicted"/>
<feature type="transmembrane region" description="Helical" evidence="1">
    <location>
        <begin position="110"/>
        <end position="128"/>
    </location>
</feature>
<dbReference type="Proteomes" id="UP000863257">
    <property type="component" value="Unassembled WGS sequence"/>
</dbReference>
<comment type="caution">
    <text evidence="3">The sequence shown here is derived from an EMBL/GenBank/DDBJ whole genome shotgun (WGS) entry which is preliminary data.</text>
</comment>
<dbReference type="EMBL" id="DACRBY010000001">
    <property type="protein sequence ID" value="HAS8538441.1"/>
    <property type="molecule type" value="Genomic_DNA"/>
</dbReference>
<feature type="transmembrane region" description="Helical" evidence="1">
    <location>
        <begin position="173"/>
        <end position="195"/>
    </location>
</feature>
<keyword evidence="1" id="KW-1133">Transmembrane helix</keyword>
<feature type="transmembrane region" description="Helical" evidence="1">
    <location>
        <begin position="880"/>
        <end position="904"/>
    </location>
</feature>
<sequence>MRKLKKVFLLFAFAAAVTLPSHASESTNKLNASVADQTCSQAFEGERVGKNNGTVCRQDVALNMLAIGLGESINSNPAILDVFNYFNIYVPELSPRAMIGSVPFDAASKAMVSLGTILTIVFFGIRGWKSGLRAMSSQELMKAAQDKEIWKAGGALSVVAILMFPLGDVIVGQVVVVGAFLGSLIASVYILSSVIDVFGFSAKTSDAVSSTESFEGLGQSFASNVVNAAYASQSNAMVFNSANVKAEDAKILIEKSSSSASVSWMEWITSLFSDYTEKDPTVEEWVDGMFNSSSVIVKYNGMHSRRLASIVAGPSNGKSADETTFESIHDYGDIFTGTSVFGSEVRGSTTVDLSIYKLVSGSEALKKLKGKYPKGGSLSVEDKSRIVFDIGSEFANEIPKLLDSLKADGIEAQPRDLIVAFQNLALDLIHTRSRGQWSFNPLDVNSIPLRGGIYEEIVLSAYQSADHLRAYQCTKNLPEFADEFLAVHQLKEAKDSEEIKGVLTSPTIVGQCLKIEGGSVVARLSPELYSLIEEAIVDLPNTENSSLKDQLIKINQVSQKNGFAAKHLKDAQSSMGEIADYYSMVSSIGRFAEVKGLSLRNNDREDGFLAKLRLQGPLATPSYMQSLSEIQSRFVVAMAGGAPEFSFTTNYDSETGMLKHLRDDYVENEDLLIKVERYKSFQGDTSSALVSDSVELRSISSEADVAIEAETGMDDIINYVVDMVLPSQDTLVVGFGMGDENDTLAGAFKKCSSTMNCVDFEQHPLVTISLFGKELFLIGIQIKAVDFVVQLINDNVQSALSGGFDGDLKKSKSGLGSKIATKLVGFLGDTGYGSAIKFLIASLAFFMSIMSVVASGFILAGAFLGYILPMMPLITQFLMSLGWIAETLLLFAFVPVLLPLVILLKNDGSGVLSLGAITKMYMSILLRGPLILIAYLLFFAMSYAAIYAINSIIFNVVALDSYNALQSGGVMGAYTLVMSKIVMILLAMLLYFVAIKTLTDYMMQSPDFAMRAMGVEGLRASVQSGFEQYLQARTISGYVDKAATSAFSKVRDKTVKRARQEGAKKAQADLASKLQEKGHDLKELLK</sequence>
<name>A0A8H9MY85_VIBVL</name>
<reference evidence="3" key="1">
    <citation type="journal article" date="2018" name="Genome Biol.">
        <title>SKESA: strategic k-mer extension for scrupulous assemblies.</title>
        <authorList>
            <person name="Souvorov A."/>
            <person name="Agarwala R."/>
            <person name="Lipman D.J."/>
        </authorList>
    </citation>
    <scope>NUCLEOTIDE SEQUENCE</scope>
    <source>
        <strain evidence="3">BCW_3452</strain>
    </source>
</reference>
<feature type="signal peptide" evidence="2">
    <location>
        <begin position="1"/>
        <end position="23"/>
    </location>
</feature>
<feature type="chain" id="PRO_5034333755" evidence="2">
    <location>
        <begin position="24"/>
        <end position="1086"/>
    </location>
</feature>
<accession>A0A8H9MY85</accession>
<evidence type="ECO:0000256" key="1">
    <source>
        <dbReference type="SAM" id="Phobius"/>
    </source>
</evidence>